<evidence type="ECO:0000256" key="6">
    <source>
        <dbReference type="SAM" id="SignalP"/>
    </source>
</evidence>
<dbReference type="GO" id="GO:0004252">
    <property type="term" value="F:serine-type endopeptidase activity"/>
    <property type="evidence" value="ECO:0007669"/>
    <property type="project" value="InterPro"/>
</dbReference>
<evidence type="ECO:0000256" key="4">
    <source>
        <dbReference type="ARBA" id="ARBA00022825"/>
    </source>
</evidence>
<dbReference type="PROSITE" id="PS00135">
    <property type="entry name" value="TRYPSIN_SER"/>
    <property type="match status" value="1"/>
</dbReference>
<keyword evidence="2 8" id="KW-0645">Protease</keyword>
<dbReference type="Proteomes" id="UP000612899">
    <property type="component" value="Unassembled WGS sequence"/>
</dbReference>
<protein>
    <submittedName>
        <fullName evidence="8">Serine protease</fullName>
    </submittedName>
</protein>
<keyword evidence="5" id="KW-1015">Disulfide bond</keyword>
<feature type="domain" description="Peptidase S1" evidence="7">
    <location>
        <begin position="219"/>
        <end position="278"/>
    </location>
</feature>
<evidence type="ECO:0000256" key="1">
    <source>
        <dbReference type="ARBA" id="ARBA00007664"/>
    </source>
</evidence>
<keyword evidence="3" id="KW-0378">Hydrolase</keyword>
<dbReference type="InterPro" id="IPR043504">
    <property type="entry name" value="Peptidase_S1_PA_chymotrypsin"/>
</dbReference>
<dbReference type="PRINTS" id="PR00861">
    <property type="entry name" value="ALYTICPTASE"/>
</dbReference>
<dbReference type="InterPro" id="IPR001254">
    <property type="entry name" value="Trypsin_dom"/>
</dbReference>
<evidence type="ECO:0000256" key="2">
    <source>
        <dbReference type="ARBA" id="ARBA00022670"/>
    </source>
</evidence>
<dbReference type="InterPro" id="IPR009003">
    <property type="entry name" value="Peptidase_S1_PA"/>
</dbReference>
<gene>
    <name evidence="8" type="ORF">Rhe02_15890</name>
</gene>
<comment type="caution">
    <text evidence="8">The sequence shown here is derived from an EMBL/GenBank/DDBJ whole genome shotgun (WGS) entry which is preliminary data.</text>
</comment>
<evidence type="ECO:0000259" key="7">
    <source>
        <dbReference type="Pfam" id="PF00089"/>
    </source>
</evidence>
<dbReference type="GO" id="GO:0006508">
    <property type="term" value="P:proteolysis"/>
    <property type="evidence" value="ECO:0007669"/>
    <property type="project" value="UniProtKB-KW"/>
</dbReference>
<keyword evidence="4" id="KW-0720">Serine protease</keyword>
<organism evidence="8 9">
    <name type="scientific">Rhizocola hellebori</name>
    <dbReference type="NCBI Taxonomy" id="1392758"/>
    <lineage>
        <taxon>Bacteria</taxon>
        <taxon>Bacillati</taxon>
        <taxon>Actinomycetota</taxon>
        <taxon>Actinomycetes</taxon>
        <taxon>Micromonosporales</taxon>
        <taxon>Micromonosporaceae</taxon>
        <taxon>Rhizocola</taxon>
    </lineage>
</organism>
<evidence type="ECO:0000313" key="8">
    <source>
        <dbReference type="EMBL" id="GIH03522.1"/>
    </source>
</evidence>
<dbReference type="InterPro" id="IPR033116">
    <property type="entry name" value="TRYPSIN_SER"/>
</dbReference>
<sequence length="288" mass="29160">MSSFLLALLLIVPSPLAPAGAAAIEPASLRAELAAAAPGGSTLRIEQATGKILATLGGQPSSAFLSVVAAHPGRVSWQRGAAVRPMIMIRGGMGITNVTAPACSAGLAMQAANGSRYIVTAGHCVAPGVGNLWYLSGNLIGPGIYHSFPGNDYGALLVAYNSPVTTFPTLIAYGSSGTRVLQTNNPVIGQYLCKSGNVTGVTCGTVVALDVTVTFHTGEVVNGLIETTACASGGDSGGPLFRDPGDRRLIAMGVLSGGNALPCGNPSVRSYYNPLTEIMAAYGLSLIK</sequence>
<comment type="similarity">
    <text evidence="1">Belongs to the peptidase S1 family.</text>
</comment>
<name>A0A8J3VEP7_9ACTN</name>
<dbReference type="RefSeq" id="WP_203907435.1">
    <property type="nucleotide sequence ID" value="NZ_BONY01000008.1"/>
</dbReference>
<feature type="signal peptide" evidence="6">
    <location>
        <begin position="1"/>
        <end position="19"/>
    </location>
</feature>
<dbReference type="Pfam" id="PF00089">
    <property type="entry name" value="Trypsin"/>
    <property type="match status" value="1"/>
</dbReference>
<dbReference type="EMBL" id="BONY01000008">
    <property type="protein sequence ID" value="GIH03522.1"/>
    <property type="molecule type" value="Genomic_DNA"/>
</dbReference>
<feature type="chain" id="PRO_5039073471" evidence="6">
    <location>
        <begin position="20"/>
        <end position="288"/>
    </location>
</feature>
<dbReference type="Gene3D" id="2.40.10.10">
    <property type="entry name" value="Trypsin-like serine proteases"/>
    <property type="match status" value="2"/>
</dbReference>
<proteinExistence type="inferred from homology"/>
<dbReference type="InterPro" id="IPR001316">
    <property type="entry name" value="Pept_S1A_streptogrisin"/>
</dbReference>
<dbReference type="InterPro" id="IPR018114">
    <property type="entry name" value="TRYPSIN_HIS"/>
</dbReference>
<dbReference type="SUPFAM" id="SSF50494">
    <property type="entry name" value="Trypsin-like serine proteases"/>
    <property type="match status" value="1"/>
</dbReference>
<keyword evidence="6" id="KW-0732">Signal</keyword>
<reference evidence="8" key="1">
    <citation type="submission" date="2021-01" db="EMBL/GenBank/DDBJ databases">
        <title>Whole genome shotgun sequence of Rhizocola hellebori NBRC 109834.</title>
        <authorList>
            <person name="Komaki H."/>
            <person name="Tamura T."/>
        </authorList>
    </citation>
    <scope>NUCLEOTIDE SEQUENCE</scope>
    <source>
        <strain evidence="8">NBRC 109834</strain>
    </source>
</reference>
<evidence type="ECO:0000256" key="3">
    <source>
        <dbReference type="ARBA" id="ARBA00022801"/>
    </source>
</evidence>
<evidence type="ECO:0000256" key="5">
    <source>
        <dbReference type="ARBA" id="ARBA00023157"/>
    </source>
</evidence>
<accession>A0A8J3VEP7</accession>
<dbReference type="AlphaFoldDB" id="A0A8J3VEP7"/>
<evidence type="ECO:0000313" key="9">
    <source>
        <dbReference type="Proteomes" id="UP000612899"/>
    </source>
</evidence>
<dbReference type="CDD" id="cd21112">
    <property type="entry name" value="alphaLP-like"/>
    <property type="match status" value="1"/>
</dbReference>
<keyword evidence="9" id="KW-1185">Reference proteome</keyword>
<dbReference type="PROSITE" id="PS00134">
    <property type="entry name" value="TRYPSIN_HIS"/>
    <property type="match status" value="1"/>
</dbReference>